<evidence type="ECO:0000313" key="2">
    <source>
        <dbReference type="Proteomes" id="UP000326924"/>
    </source>
</evidence>
<evidence type="ECO:0008006" key="3">
    <source>
        <dbReference type="Google" id="ProtNLM"/>
    </source>
</evidence>
<reference evidence="1 2" key="1">
    <citation type="submission" date="2019-09" db="EMBL/GenBank/DDBJ databases">
        <title>Draft genome of the ectomycorrhizal ascomycete Sphaerosporella brunnea.</title>
        <authorList>
            <consortium name="DOE Joint Genome Institute"/>
            <person name="Benucci G.M."/>
            <person name="Marozzi G."/>
            <person name="Antonielli L."/>
            <person name="Sanchez S."/>
            <person name="Marco P."/>
            <person name="Wang X."/>
            <person name="Falini L.B."/>
            <person name="Barry K."/>
            <person name="Haridas S."/>
            <person name="Lipzen A."/>
            <person name="Labutti K."/>
            <person name="Grigoriev I.V."/>
            <person name="Murat C."/>
            <person name="Martin F."/>
            <person name="Albertini E."/>
            <person name="Donnini D."/>
            <person name="Bonito G."/>
        </authorList>
    </citation>
    <scope>NUCLEOTIDE SEQUENCE [LARGE SCALE GENOMIC DNA]</scope>
    <source>
        <strain evidence="1 2">Sb_GMNB300</strain>
    </source>
</reference>
<protein>
    <recommendedName>
        <fullName evidence="3">Ubiquitin-like domain-containing protein</fullName>
    </recommendedName>
</protein>
<dbReference type="AlphaFoldDB" id="A0A5J5F539"/>
<dbReference type="InParanoid" id="A0A5J5F539"/>
<dbReference type="InterPro" id="IPR029071">
    <property type="entry name" value="Ubiquitin-like_domsf"/>
</dbReference>
<dbReference type="EMBL" id="VXIS01000033">
    <property type="protein sequence ID" value="KAA8911642.1"/>
    <property type="molecule type" value="Genomic_DNA"/>
</dbReference>
<comment type="caution">
    <text evidence="1">The sequence shown here is derived from an EMBL/GenBank/DDBJ whole genome shotgun (WGS) entry which is preliminary data.</text>
</comment>
<accession>A0A5J5F539</accession>
<name>A0A5J5F539_9PEZI</name>
<gene>
    <name evidence="1" type="ORF">FN846DRAFT_887673</name>
</gene>
<dbReference type="SUPFAM" id="SSF54236">
    <property type="entry name" value="Ubiquitin-like"/>
    <property type="match status" value="1"/>
</dbReference>
<proteinExistence type="predicted"/>
<dbReference type="Gene3D" id="3.10.20.90">
    <property type="entry name" value="Phosphatidylinositol 3-kinase Catalytic Subunit, Chain A, domain 1"/>
    <property type="match status" value="1"/>
</dbReference>
<sequence>MSTVNSNLPEASIHTHHHPVTLILTRSPTCSSLPTLKPKHLTLSPSQTFNDLRALVRSQLNLHKTPERCLFLTVNGELIAGNMTMWTLQRDFGVQVVYSEEFPGIEEELEATGCSNVRILRKRNELRSRARRHYDRRHWHN</sequence>
<dbReference type="Proteomes" id="UP000326924">
    <property type="component" value="Unassembled WGS sequence"/>
</dbReference>
<organism evidence="1 2">
    <name type="scientific">Sphaerosporella brunnea</name>
    <dbReference type="NCBI Taxonomy" id="1250544"/>
    <lineage>
        <taxon>Eukaryota</taxon>
        <taxon>Fungi</taxon>
        <taxon>Dikarya</taxon>
        <taxon>Ascomycota</taxon>
        <taxon>Pezizomycotina</taxon>
        <taxon>Pezizomycetes</taxon>
        <taxon>Pezizales</taxon>
        <taxon>Pyronemataceae</taxon>
        <taxon>Sphaerosporella</taxon>
    </lineage>
</organism>
<evidence type="ECO:0000313" key="1">
    <source>
        <dbReference type="EMBL" id="KAA8911642.1"/>
    </source>
</evidence>
<keyword evidence="2" id="KW-1185">Reference proteome</keyword>